<dbReference type="EMBL" id="JBHSPT010000105">
    <property type="protein sequence ID" value="MFC6060054.1"/>
    <property type="molecule type" value="Genomic_DNA"/>
</dbReference>
<gene>
    <name evidence="1" type="ORF">ACFP50_33045</name>
</gene>
<reference evidence="2" key="1">
    <citation type="journal article" date="2019" name="Int. J. Syst. Evol. Microbiol.">
        <title>The Global Catalogue of Microorganisms (GCM) 10K type strain sequencing project: providing services to taxonomists for standard genome sequencing and annotation.</title>
        <authorList>
            <consortium name="The Broad Institute Genomics Platform"/>
            <consortium name="The Broad Institute Genome Sequencing Center for Infectious Disease"/>
            <person name="Wu L."/>
            <person name="Ma J."/>
        </authorList>
    </citation>
    <scope>NUCLEOTIDE SEQUENCE [LARGE SCALE GENOMIC DNA]</scope>
    <source>
        <strain evidence="2">JCM 12763</strain>
    </source>
</reference>
<dbReference type="Proteomes" id="UP001596242">
    <property type="component" value="Unassembled WGS sequence"/>
</dbReference>
<keyword evidence="2" id="KW-1185">Reference proteome</keyword>
<sequence length="81" mass="8502">MTNLLISGVEIGEPAQRPETRQAALLSAPVDNEVGQPPEAAADRAMQDGGLTTVPHADQRVPLGGRADELAVVQVMYLVVV</sequence>
<organism evidence="1 2">
    <name type="scientific">Streptomyces pratens</name>
    <dbReference type="NCBI Taxonomy" id="887456"/>
    <lineage>
        <taxon>Bacteria</taxon>
        <taxon>Bacillati</taxon>
        <taxon>Actinomycetota</taxon>
        <taxon>Actinomycetes</taxon>
        <taxon>Kitasatosporales</taxon>
        <taxon>Streptomycetaceae</taxon>
        <taxon>Streptomyces</taxon>
    </lineage>
</organism>
<proteinExistence type="predicted"/>
<dbReference type="RefSeq" id="WP_386405442.1">
    <property type="nucleotide sequence ID" value="NZ_JBHSPT010000105.1"/>
</dbReference>
<evidence type="ECO:0000313" key="1">
    <source>
        <dbReference type="EMBL" id="MFC6060054.1"/>
    </source>
</evidence>
<comment type="caution">
    <text evidence="1">The sequence shown here is derived from an EMBL/GenBank/DDBJ whole genome shotgun (WGS) entry which is preliminary data.</text>
</comment>
<evidence type="ECO:0000313" key="2">
    <source>
        <dbReference type="Proteomes" id="UP001596242"/>
    </source>
</evidence>
<protein>
    <submittedName>
        <fullName evidence="1">Uncharacterized protein</fullName>
    </submittedName>
</protein>
<name>A0ABW1M8L0_9ACTN</name>
<accession>A0ABW1M8L0</accession>